<proteinExistence type="predicted"/>
<dbReference type="AlphaFoldDB" id="B6AIX3"/>
<reference evidence="2" key="1">
    <citation type="submission" date="2008-06" db="EMBL/GenBank/DDBJ databases">
        <authorList>
            <person name="Lorenzi H."/>
            <person name="Inman J."/>
            <person name="Miller J."/>
            <person name="Schobel S."/>
            <person name="Amedeo P."/>
            <person name="Caler E.V."/>
            <person name="da Silva J."/>
        </authorList>
    </citation>
    <scope>NUCLEOTIDE SEQUENCE [LARGE SCALE GENOMIC DNA]</scope>
    <source>
        <strain evidence="2">RN66</strain>
    </source>
</reference>
<evidence type="ECO:0000313" key="3">
    <source>
        <dbReference type="Proteomes" id="UP000001460"/>
    </source>
</evidence>
<feature type="transmembrane region" description="Helical" evidence="1">
    <location>
        <begin position="26"/>
        <end position="42"/>
    </location>
</feature>
<dbReference type="Proteomes" id="UP000001460">
    <property type="component" value="Unassembled WGS sequence"/>
</dbReference>
<dbReference type="EMBL" id="DS989737">
    <property type="protein sequence ID" value="EEA08164.1"/>
    <property type="molecule type" value="Genomic_DNA"/>
</dbReference>
<keyword evidence="1" id="KW-1133">Transmembrane helix</keyword>
<name>B6AIX3_CRYMR</name>
<dbReference type="STRING" id="441375.B6AIX3"/>
<dbReference type="VEuPathDB" id="CryptoDB:CMU_011120"/>
<dbReference type="GeneID" id="6997685"/>
<feature type="transmembrane region" description="Helical" evidence="1">
    <location>
        <begin position="323"/>
        <end position="350"/>
    </location>
</feature>
<dbReference type="eggNOG" id="KOG1109">
    <property type="taxonomic scope" value="Eukaryota"/>
</dbReference>
<feature type="transmembrane region" description="Helical" evidence="1">
    <location>
        <begin position="54"/>
        <end position="73"/>
    </location>
</feature>
<organism evidence="2 3">
    <name type="scientific">Cryptosporidium muris (strain RN66)</name>
    <dbReference type="NCBI Taxonomy" id="441375"/>
    <lineage>
        <taxon>Eukaryota</taxon>
        <taxon>Sar</taxon>
        <taxon>Alveolata</taxon>
        <taxon>Apicomplexa</taxon>
        <taxon>Conoidasida</taxon>
        <taxon>Coccidia</taxon>
        <taxon>Eucoccidiorida</taxon>
        <taxon>Eimeriorina</taxon>
        <taxon>Cryptosporidiidae</taxon>
        <taxon>Cryptosporidium</taxon>
    </lineage>
</organism>
<dbReference type="OrthoDB" id="2016540at2759"/>
<keyword evidence="1" id="KW-0472">Membrane</keyword>
<keyword evidence="3" id="KW-1185">Reference proteome</keyword>
<evidence type="ECO:0000313" key="2">
    <source>
        <dbReference type="EMBL" id="EEA08164.1"/>
    </source>
</evidence>
<protein>
    <recommendedName>
        <fullName evidence="4">Vacuole membrane protein 1</fullName>
    </recommendedName>
</protein>
<accession>B6AIX3</accession>
<evidence type="ECO:0000256" key="1">
    <source>
        <dbReference type="SAM" id="Phobius"/>
    </source>
</evidence>
<sequence length="497" mass="57338">MADKYIDKTQELMGDLNSKDIHLLKNPWLTLTLAFIFVSNFLKKSVVKIISDWYKGLILLILIGIIIWITSFVEGYHTELYRELYITILNIVWWVFLGFLSSVGLGCGLHTGLLFLFPHIYSIISTAETFNTFNFDPRINMWRNILGPGEYFPCNIQDQPNEIDLPISLLSLLLKILPYSLLWGFGTVLGEIPPYAAAYAAAKARLNINNNIKGAIGHLFIANANDIKNEDLRSIRNDKISKEGNIIEDLDDCKYEVKAYKSTFNLSKETATMITNENYKNLDRTDITQNQLDSFNIEIVNNNNEGKFIRLMKIIILKLIENLGGYGVFVLSCWPNLMFDLCGIVCGHFMMPFWNFFIALVLGKCIVKVLLQTTFLVFLFSKRYDSQHAEIIMWFVQFWPLSVIFGRKDNLKIRIQEELNYIRYILSSGDSSNKNMTSPYKNFELNTLWNILSQKLTISAIFTLITIFIILSLLVSLINEAAKYQHEINKKKIRKRN</sequence>
<feature type="transmembrane region" description="Helical" evidence="1">
    <location>
        <begin position="456"/>
        <end position="478"/>
    </location>
</feature>
<evidence type="ECO:0008006" key="4">
    <source>
        <dbReference type="Google" id="ProtNLM"/>
    </source>
</evidence>
<feature type="transmembrane region" description="Helical" evidence="1">
    <location>
        <begin position="93"/>
        <end position="117"/>
    </location>
</feature>
<gene>
    <name evidence="2" type="ORF">CMU_011120</name>
</gene>
<keyword evidence="1" id="KW-0812">Transmembrane</keyword>
<dbReference type="RefSeq" id="XP_002142513.1">
    <property type="nucleotide sequence ID" value="XM_002142477.1"/>
</dbReference>
<feature type="transmembrane region" description="Helical" evidence="1">
    <location>
        <begin position="356"/>
        <end position="379"/>
    </location>
</feature>